<dbReference type="Gramene" id="OPUNC01G16780.1">
    <property type="protein sequence ID" value="OPUNC01G16780.1"/>
    <property type="gene ID" value="OPUNC01G16780"/>
</dbReference>
<name>A0A0E0JJ13_ORYPU</name>
<reference evidence="1" key="2">
    <citation type="submission" date="2018-05" db="EMBL/GenBank/DDBJ databases">
        <title>OpunRS2 (Oryza punctata Reference Sequence Version 2).</title>
        <authorList>
            <person name="Zhang J."/>
            <person name="Kudrna D."/>
            <person name="Lee S."/>
            <person name="Talag J."/>
            <person name="Welchert J."/>
            <person name="Wing R.A."/>
        </authorList>
    </citation>
    <scope>NUCLEOTIDE SEQUENCE [LARGE SCALE GENOMIC DNA]</scope>
</reference>
<keyword evidence="2" id="KW-1185">Reference proteome</keyword>
<evidence type="ECO:0000313" key="1">
    <source>
        <dbReference type="EnsemblPlants" id="OPUNC01G16780.1"/>
    </source>
</evidence>
<organism evidence="1">
    <name type="scientific">Oryza punctata</name>
    <name type="common">Red rice</name>
    <dbReference type="NCBI Taxonomy" id="4537"/>
    <lineage>
        <taxon>Eukaryota</taxon>
        <taxon>Viridiplantae</taxon>
        <taxon>Streptophyta</taxon>
        <taxon>Embryophyta</taxon>
        <taxon>Tracheophyta</taxon>
        <taxon>Spermatophyta</taxon>
        <taxon>Magnoliopsida</taxon>
        <taxon>Liliopsida</taxon>
        <taxon>Poales</taxon>
        <taxon>Poaceae</taxon>
        <taxon>BOP clade</taxon>
        <taxon>Oryzoideae</taxon>
        <taxon>Oryzeae</taxon>
        <taxon>Oryzinae</taxon>
        <taxon>Oryza</taxon>
    </lineage>
</organism>
<proteinExistence type="predicted"/>
<dbReference type="HOGENOM" id="CLU_2692034_0_0_1"/>
<evidence type="ECO:0000313" key="2">
    <source>
        <dbReference type="Proteomes" id="UP000026962"/>
    </source>
</evidence>
<reference evidence="1" key="1">
    <citation type="submission" date="2015-04" db="UniProtKB">
        <authorList>
            <consortium name="EnsemblPlants"/>
        </authorList>
    </citation>
    <scope>IDENTIFICATION</scope>
</reference>
<dbReference type="Proteomes" id="UP000026962">
    <property type="component" value="Chromosome 1"/>
</dbReference>
<protein>
    <submittedName>
        <fullName evidence="1">Uncharacterized protein</fullName>
    </submittedName>
</protein>
<dbReference type="EnsemblPlants" id="OPUNC01G16780.1">
    <property type="protein sequence ID" value="OPUNC01G16780.1"/>
    <property type="gene ID" value="OPUNC01G16780"/>
</dbReference>
<sequence length="74" mass="8807">MTSYYQLVFDESNDRIIGGYITLNKLNDRTTLAHLVKLTFINTRMGGQWNRRCQLQHQVLAPVLRLAQIWAWEW</sequence>
<dbReference type="AlphaFoldDB" id="A0A0E0JJ13"/>
<accession>A0A0E0JJ13</accession>